<dbReference type="PANTHER" id="PTHR43790">
    <property type="entry name" value="CARBOHYDRATE TRANSPORT ATP-BINDING PROTEIN MG119-RELATED"/>
    <property type="match status" value="1"/>
</dbReference>
<dbReference type="RefSeq" id="WP_122014039.1">
    <property type="nucleotide sequence ID" value="NZ_CP033169.1"/>
</dbReference>
<dbReference type="EMBL" id="CP033169">
    <property type="protein sequence ID" value="AYO29652.1"/>
    <property type="molecule type" value="Genomic_DNA"/>
</dbReference>
<keyword evidence="3" id="KW-1003">Cell membrane</keyword>
<evidence type="ECO:0000256" key="9">
    <source>
        <dbReference type="ARBA" id="ARBA00023136"/>
    </source>
</evidence>
<evidence type="ECO:0000256" key="2">
    <source>
        <dbReference type="ARBA" id="ARBA00022448"/>
    </source>
</evidence>
<accession>A0A3G2R2Q3</accession>
<dbReference type="KEGG" id="bacg:D2962_02680"/>
<keyword evidence="6" id="KW-0547">Nucleotide-binding</keyword>
<evidence type="ECO:0000256" key="1">
    <source>
        <dbReference type="ARBA" id="ARBA00004202"/>
    </source>
</evidence>
<keyword evidence="5" id="KW-0677">Repeat</keyword>
<dbReference type="InterPro" id="IPR017871">
    <property type="entry name" value="ABC_transporter-like_CS"/>
</dbReference>
<feature type="domain" description="ABC transporter" evidence="10">
    <location>
        <begin position="254"/>
        <end position="500"/>
    </location>
</feature>
<keyword evidence="9" id="KW-0472">Membrane</keyword>
<protein>
    <submittedName>
        <fullName evidence="11">Sugar ABC transporter ATP-binding protein</fullName>
    </submittedName>
</protein>
<dbReference type="InterPro" id="IPR003439">
    <property type="entry name" value="ABC_transporter-like_ATP-bd"/>
</dbReference>
<gene>
    <name evidence="11" type="ORF">D2962_02680</name>
</gene>
<dbReference type="GO" id="GO:0005524">
    <property type="term" value="F:ATP binding"/>
    <property type="evidence" value="ECO:0007669"/>
    <property type="project" value="UniProtKB-KW"/>
</dbReference>
<keyword evidence="8" id="KW-1278">Translocase</keyword>
<dbReference type="PROSITE" id="PS00211">
    <property type="entry name" value="ABC_TRANSPORTER_1"/>
    <property type="match status" value="1"/>
</dbReference>
<dbReference type="PANTHER" id="PTHR43790:SF3">
    <property type="entry name" value="D-ALLOSE IMPORT ATP-BINDING PROTEIN ALSA-RELATED"/>
    <property type="match status" value="1"/>
</dbReference>
<evidence type="ECO:0000256" key="3">
    <source>
        <dbReference type="ARBA" id="ARBA00022475"/>
    </source>
</evidence>
<evidence type="ECO:0000256" key="6">
    <source>
        <dbReference type="ARBA" id="ARBA00022741"/>
    </source>
</evidence>
<evidence type="ECO:0000313" key="11">
    <source>
        <dbReference type="EMBL" id="AYO29652.1"/>
    </source>
</evidence>
<reference evidence="11 12" key="1">
    <citation type="submission" date="2018-10" db="EMBL/GenBank/DDBJ databases">
        <authorList>
            <person name="Zhang X."/>
        </authorList>
    </citation>
    <scope>NUCLEOTIDE SEQUENCE [LARGE SCALE GENOMIC DNA]</scope>
    <source>
        <strain evidence="11 12">SK-G1</strain>
    </source>
</reference>
<dbReference type="GO" id="GO:0005886">
    <property type="term" value="C:plasma membrane"/>
    <property type="evidence" value="ECO:0007669"/>
    <property type="project" value="UniProtKB-SubCell"/>
</dbReference>
<evidence type="ECO:0000256" key="5">
    <source>
        <dbReference type="ARBA" id="ARBA00022737"/>
    </source>
</evidence>
<feature type="domain" description="ABC transporter" evidence="10">
    <location>
        <begin position="8"/>
        <end position="244"/>
    </location>
</feature>
<dbReference type="GO" id="GO:0016887">
    <property type="term" value="F:ATP hydrolysis activity"/>
    <property type="evidence" value="ECO:0007669"/>
    <property type="project" value="InterPro"/>
</dbReference>
<dbReference type="AlphaFoldDB" id="A0A3G2R2Q3"/>
<dbReference type="Gene3D" id="3.40.50.300">
    <property type="entry name" value="P-loop containing nucleotide triphosphate hydrolases"/>
    <property type="match status" value="2"/>
</dbReference>
<keyword evidence="7 11" id="KW-0067">ATP-binding</keyword>
<dbReference type="Pfam" id="PF00005">
    <property type="entry name" value="ABC_tran"/>
    <property type="match status" value="2"/>
</dbReference>
<evidence type="ECO:0000256" key="7">
    <source>
        <dbReference type="ARBA" id="ARBA00022840"/>
    </source>
</evidence>
<keyword evidence="4" id="KW-0762">Sugar transport</keyword>
<evidence type="ECO:0000259" key="10">
    <source>
        <dbReference type="PROSITE" id="PS50893"/>
    </source>
</evidence>
<dbReference type="InterPro" id="IPR027417">
    <property type="entry name" value="P-loop_NTPase"/>
</dbReference>
<evidence type="ECO:0000313" key="12">
    <source>
        <dbReference type="Proteomes" id="UP000280960"/>
    </source>
</evidence>
<dbReference type="Proteomes" id="UP000280960">
    <property type="component" value="Chromosome"/>
</dbReference>
<keyword evidence="2" id="KW-0813">Transport</keyword>
<evidence type="ECO:0000256" key="4">
    <source>
        <dbReference type="ARBA" id="ARBA00022597"/>
    </source>
</evidence>
<dbReference type="CDD" id="cd03216">
    <property type="entry name" value="ABC_Carb_Monos_I"/>
    <property type="match status" value="1"/>
</dbReference>
<dbReference type="CDD" id="cd03215">
    <property type="entry name" value="ABC_Carb_Monos_II"/>
    <property type="match status" value="1"/>
</dbReference>
<evidence type="ECO:0000256" key="8">
    <source>
        <dbReference type="ARBA" id="ARBA00022967"/>
    </source>
</evidence>
<organism evidence="11 12">
    <name type="scientific">Biomaibacter acetigenes</name>
    <dbReference type="NCBI Taxonomy" id="2316383"/>
    <lineage>
        <taxon>Bacteria</taxon>
        <taxon>Bacillati</taxon>
        <taxon>Bacillota</taxon>
        <taxon>Clostridia</taxon>
        <taxon>Thermosediminibacterales</taxon>
        <taxon>Tepidanaerobacteraceae</taxon>
        <taxon>Biomaibacter</taxon>
    </lineage>
</organism>
<dbReference type="SMART" id="SM00382">
    <property type="entry name" value="AAA"/>
    <property type="match status" value="2"/>
</dbReference>
<proteinExistence type="predicted"/>
<dbReference type="PROSITE" id="PS50893">
    <property type="entry name" value="ABC_TRANSPORTER_2"/>
    <property type="match status" value="2"/>
</dbReference>
<dbReference type="InterPro" id="IPR050107">
    <property type="entry name" value="ABC_carbohydrate_import_ATPase"/>
</dbReference>
<comment type="subcellular location">
    <subcellularLocation>
        <location evidence="1">Cell membrane</location>
        <topology evidence="1">Peripheral membrane protein</topology>
    </subcellularLocation>
</comment>
<dbReference type="SUPFAM" id="SSF52540">
    <property type="entry name" value="P-loop containing nucleoside triphosphate hydrolases"/>
    <property type="match status" value="2"/>
</dbReference>
<dbReference type="FunFam" id="3.40.50.300:FF:000127">
    <property type="entry name" value="Ribose import ATP-binding protein RbsA"/>
    <property type="match status" value="1"/>
</dbReference>
<dbReference type="InterPro" id="IPR003593">
    <property type="entry name" value="AAA+_ATPase"/>
</dbReference>
<sequence length="508" mass="55978">MSNKDYILEMKGIYKAFPGVQALTDVNLSVERGKVHAICGENGAGKSTLIKILSGAYQKDQGDIYIDGKLVKINEPKDAMDLGIAVIYQEFTLVPHLSVAENIYLGKAPSKIHGIMDWGELKKRAKKLLDSLNVSIPLNCPVKKLSVAQQQIIEITKALASNARILIMDEPSAVLGDKDLEQLFKIIRRLIEQETTIIYISHRLNEVFEISNTITVMKDGKCVGTYPTKSLNAHELVKLMVGRDIGDIYPKRNVKIGEPLLEINNLNQKGRLSNINLNVKRGEIVGLAGLVGAGRTELARAIFGADPIDAGEIKVNGKVIRKEKGISSRINIGVGLLPEDRKAQGLILKMTVRENITISNLKTISKSRKFIDLNREKNLVYNFVNKLRIKTPSINTKVKSLSGGNQQKVVLAKWLNANSDVLIVDEPTRGVDVGAKREIYELLNEMAASGKAILMISSELPEILGMCDRIYVMHEGKITGEISGKVATEEKIMALATGTDVWSHQNEV</sequence>
<keyword evidence="12" id="KW-1185">Reference proteome</keyword>
<name>A0A3G2R2Q3_9FIRM</name>